<organism evidence="1 2">
    <name type="scientific">Mycolicibacterium arenosum</name>
    <dbReference type="NCBI Taxonomy" id="2952157"/>
    <lineage>
        <taxon>Bacteria</taxon>
        <taxon>Bacillati</taxon>
        <taxon>Actinomycetota</taxon>
        <taxon>Actinomycetes</taxon>
        <taxon>Mycobacteriales</taxon>
        <taxon>Mycobacteriaceae</taxon>
        <taxon>Mycolicibacterium</taxon>
    </lineage>
</organism>
<name>A0ABT1LZ74_9MYCO</name>
<protein>
    <submittedName>
        <fullName evidence="1">Uncharacterized protein</fullName>
    </submittedName>
</protein>
<dbReference type="RefSeq" id="WP_255059753.1">
    <property type="nucleotide sequence ID" value="NZ_JANDBD010000003.1"/>
</dbReference>
<comment type="caution">
    <text evidence="1">The sequence shown here is derived from an EMBL/GenBank/DDBJ whole genome shotgun (WGS) entry which is preliminary data.</text>
</comment>
<dbReference type="EMBL" id="JANDBD010000003">
    <property type="protein sequence ID" value="MCP9272203.1"/>
    <property type="molecule type" value="Genomic_DNA"/>
</dbReference>
<reference evidence="1 2" key="1">
    <citation type="submission" date="2022-06" db="EMBL/GenBank/DDBJ databases">
        <title>Mycolicibacterium sp. CAU 1645 isolated from seawater.</title>
        <authorList>
            <person name="Kim W."/>
        </authorList>
    </citation>
    <scope>NUCLEOTIDE SEQUENCE [LARGE SCALE GENOMIC DNA]</scope>
    <source>
        <strain evidence="1 2">CAU 1645</strain>
    </source>
</reference>
<keyword evidence="2" id="KW-1185">Reference proteome</keyword>
<dbReference type="Proteomes" id="UP001651690">
    <property type="component" value="Unassembled WGS sequence"/>
</dbReference>
<sequence length="156" mass="17023">MADEFVSGARAEPPHSYRVEVDEAPVLVDADGVGTVVDDLGERVVADPGRTFAVTVGRTIPVRIGVRRDETRAGVCIADEGLTVSHRDTPNTTVAIIMPRHLMFRSNCQLDLLSMCSFATLKFARKLNILDWQLALYRIGLGFTPGVAINVSRVDN</sequence>
<gene>
    <name evidence="1" type="ORF">NM203_08400</name>
</gene>
<evidence type="ECO:0000313" key="1">
    <source>
        <dbReference type="EMBL" id="MCP9272203.1"/>
    </source>
</evidence>
<evidence type="ECO:0000313" key="2">
    <source>
        <dbReference type="Proteomes" id="UP001651690"/>
    </source>
</evidence>
<proteinExistence type="predicted"/>
<accession>A0ABT1LZ74</accession>